<dbReference type="InterPro" id="IPR006521">
    <property type="entry name" value="Tail_protein_I"/>
</dbReference>
<evidence type="ECO:0000313" key="1">
    <source>
        <dbReference type="EMBL" id="SEI83320.1"/>
    </source>
</evidence>
<name>A0A1H6U4K1_9GAMM</name>
<dbReference type="AlphaFoldDB" id="A0A1H6U4K1"/>
<dbReference type="Pfam" id="PF09684">
    <property type="entry name" value="Tail_P2_I"/>
    <property type="match status" value="1"/>
</dbReference>
<accession>A0A1H6U4K1</accession>
<dbReference type="STRING" id="170623.SAMN04244579_02164"/>
<dbReference type="RefSeq" id="WP_090899384.1">
    <property type="nucleotide sequence ID" value="NZ_FNYO01000022.1"/>
</dbReference>
<gene>
    <name evidence="1" type="ORF">SAMN04244579_02164</name>
</gene>
<evidence type="ECO:0000313" key="2">
    <source>
        <dbReference type="Proteomes" id="UP000199005"/>
    </source>
</evidence>
<dbReference type="NCBIfam" id="TIGR01634">
    <property type="entry name" value="tail_P2_I"/>
    <property type="match status" value="1"/>
</dbReference>
<sequence length="222" mass="24024">MSDLLPPNSTALERALAEVGASATELPVPIRALWDPDACPLALLPWLAWAWSVDAWDDAWSEQQKRDTVRQALPVQRIKGTLGAVRKAVSALGPEVRVQEWFNQSPAGAPYTFRLLVDLDQDSLTQAEQAGLLKVVESAKNLRSHLDTVRLTATSQAGLRTAVVAGVGVDFGVTHRVLRYADGSPAFDLLTDAAEYGEASTAGALDDLHTLLHSTLTTPDYW</sequence>
<dbReference type="EMBL" id="FNYO01000022">
    <property type="protein sequence ID" value="SEI83320.1"/>
    <property type="molecule type" value="Genomic_DNA"/>
</dbReference>
<proteinExistence type="predicted"/>
<protein>
    <submittedName>
        <fullName evidence="1">Phage tail protein, P2 protein I family</fullName>
    </submittedName>
</protein>
<dbReference type="Proteomes" id="UP000199005">
    <property type="component" value="Unassembled WGS sequence"/>
</dbReference>
<reference evidence="1 2" key="1">
    <citation type="submission" date="2016-10" db="EMBL/GenBank/DDBJ databases">
        <authorList>
            <person name="de Groot N.N."/>
        </authorList>
    </citation>
    <scope>NUCLEOTIDE SEQUENCE [LARGE SCALE GENOMIC DNA]</scope>
    <source>
        <strain evidence="1 2">DSM 1041</strain>
    </source>
</reference>
<organism evidence="1 2">
    <name type="scientific">Azotobacter beijerinckii</name>
    <dbReference type="NCBI Taxonomy" id="170623"/>
    <lineage>
        <taxon>Bacteria</taxon>
        <taxon>Pseudomonadati</taxon>
        <taxon>Pseudomonadota</taxon>
        <taxon>Gammaproteobacteria</taxon>
        <taxon>Pseudomonadales</taxon>
        <taxon>Pseudomonadaceae</taxon>
        <taxon>Azotobacter</taxon>
    </lineage>
</organism>